<dbReference type="CDD" id="cd03244">
    <property type="entry name" value="ABCC_MRP_domain2"/>
    <property type="match status" value="1"/>
</dbReference>
<feature type="region of interest" description="Disordered" evidence="8">
    <location>
        <begin position="205"/>
        <end position="246"/>
    </location>
</feature>
<dbReference type="Pfam" id="PF00664">
    <property type="entry name" value="ABC_membrane"/>
    <property type="match status" value="1"/>
</dbReference>
<feature type="compositionally biased region" description="Basic and acidic residues" evidence="8">
    <location>
        <begin position="515"/>
        <end position="551"/>
    </location>
</feature>
<dbReference type="PANTHER" id="PTHR24223:SF464">
    <property type="entry name" value="ABC-TYPE TRANSPORTER CICA"/>
    <property type="match status" value="1"/>
</dbReference>
<sequence>MNPFSGRRQDAIPEERETCPEYKAGFFSLLTFSWMSPLMATGYRRPLEMNDIWLINPNRSTHKLAAQLKTSIRENQAKNANRPLLFSIWQNFKRDIIIGGAGAFVLSCAQVVMPLVIKYIISFAVKSYYASSLGVVAPPIGEGIGLVFCLTVLQILASIGSNHFFYRGMIVGGQVRSALISIIFDKSMTISGRAKAGGRQIQETPVVVEPGSQEEKDHFQSELAKVGRKSKQGEKRGKKGEQKEDTSGWANGRIVNLMSVDTYRIDQACGFAHLVWTSPLSLIVTIILLLLNLTYSALVGIGLFLLSFPVIIMGMIIMFKRRKVINKITDERVTLTQEVLSAIRFIKYFAWEADFLKQLQHVRQREISTIRWLFGTRSVINTFGNTTPIFASMLSFITYSVTSHSLDPAPVFASLALFNQLRSPLIILPMILGMVTDGLQSIARIEQFLLSEDDEDEVVANIEANEEPKGTTDYSIEIRQASFTWEQSSPPDPDERLRLTDVSNEEMMKAKFGARGKEKELKKKQKEAEKERKMALKEGRDPPETEVKSTPLEEHRTPFALHDINIDIGAKEFIGVIGGVGSGKSSLLSAISGQMRHTAGMSTVNSKRAFCSQVPWIRNATIRENITFGQKFEQVKYDRIIQACSLTHDLEVLPHGDMTEIGERGINLSGGQKHRVSLARAIYFDANIVLLDDPLSAVDSYVGKHIMEHAICGLLSDKCRVLATHQLHVLRRCDRIIMMENGRIVAFDTFDKLMGQEEAFKRMLATVNTNESDISDRSEEYSSLVKAETHKIAELPQDVLMQEEERQVRSISWPVYREYGRATGSLLIPPFILMTLVLAQGTNVITNLWLAWWSENRFGLSSGEYLRDAIDNMDSAYYLTFANQRWLGVRLDVIGVIFIFISGMLVVTNKFSVSPSISGLILSYLVSITQLLQFSVRQTADVENNMNATERVYYYAHEIPQEADAETQAHILPEDWPTKGEIVFQGLQLRYRPGLPLVLHDLTLHVQPGEKLGIVGRTGAGKSSIMAALFRIVEPAGGSIIIDGVDISTIGLRDLRSCMSFIPQDATLIRGTVRSNLDPFNRYSDAELWEALLKTGVVQHEQEVSEKRITLETHVESEGANFSLGQRQLIALARALVRNAQIVVADEATSSIDFESDAQIQRTILQGFRGKTLLCIAHRLKTIIAYDRICVVNDGRVAELDTPLALYDTGGRFKQMCDQSHISRADIVSAPSLAYGE</sequence>
<dbReference type="FunFam" id="3.40.50.300:FF:000565">
    <property type="entry name" value="ABC bile acid transporter"/>
    <property type="match status" value="1"/>
</dbReference>
<dbReference type="SUPFAM" id="SSF52540">
    <property type="entry name" value="P-loop containing nucleoside triphosphate hydrolases"/>
    <property type="match status" value="2"/>
</dbReference>
<evidence type="ECO:0000259" key="10">
    <source>
        <dbReference type="PROSITE" id="PS50893"/>
    </source>
</evidence>
<keyword evidence="3 9" id="KW-0812">Transmembrane</keyword>
<feature type="region of interest" description="Disordered" evidence="8">
    <location>
        <begin position="513"/>
        <end position="551"/>
    </location>
</feature>
<dbReference type="CDD" id="cd18597">
    <property type="entry name" value="ABC_6TM_YOR1_D1_like"/>
    <property type="match status" value="1"/>
</dbReference>
<evidence type="ECO:0000256" key="5">
    <source>
        <dbReference type="ARBA" id="ARBA00022840"/>
    </source>
</evidence>
<evidence type="ECO:0000256" key="9">
    <source>
        <dbReference type="SAM" id="Phobius"/>
    </source>
</evidence>
<keyword evidence="13" id="KW-1185">Reference proteome</keyword>
<dbReference type="PANTHER" id="PTHR24223">
    <property type="entry name" value="ATP-BINDING CASSETTE SUB-FAMILY C"/>
    <property type="match status" value="1"/>
</dbReference>
<dbReference type="GO" id="GO:0005524">
    <property type="term" value="F:ATP binding"/>
    <property type="evidence" value="ECO:0007669"/>
    <property type="project" value="UniProtKB-KW"/>
</dbReference>
<protein>
    <submittedName>
        <fullName evidence="12">Putative abc multidrug transporter protein</fullName>
    </submittedName>
</protein>
<dbReference type="FunFam" id="3.40.50.300:FF:000997">
    <property type="entry name" value="Multidrug resistance-associated protein 1"/>
    <property type="match status" value="1"/>
</dbReference>
<evidence type="ECO:0000313" key="13">
    <source>
        <dbReference type="Proteomes" id="UP000014074"/>
    </source>
</evidence>
<organism evidence="12 13">
    <name type="scientific">Phaeoacremonium minimum (strain UCR-PA7)</name>
    <name type="common">Esca disease fungus</name>
    <name type="synonym">Togninia minima</name>
    <dbReference type="NCBI Taxonomy" id="1286976"/>
    <lineage>
        <taxon>Eukaryota</taxon>
        <taxon>Fungi</taxon>
        <taxon>Dikarya</taxon>
        <taxon>Ascomycota</taxon>
        <taxon>Pezizomycotina</taxon>
        <taxon>Sordariomycetes</taxon>
        <taxon>Sordariomycetidae</taxon>
        <taxon>Togniniales</taxon>
        <taxon>Togniniaceae</taxon>
        <taxon>Phaeoacremonium</taxon>
    </lineage>
</organism>
<dbReference type="GO" id="GO:0016887">
    <property type="term" value="F:ATP hydrolysis activity"/>
    <property type="evidence" value="ECO:0007669"/>
    <property type="project" value="InterPro"/>
</dbReference>
<dbReference type="InterPro" id="IPR050173">
    <property type="entry name" value="ABC_transporter_C-like"/>
</dbReference>
<evidence type="ECO:0000259" key="11">
    <source>
        <dbReference type="PROSITE" id="PS50929"/>
    </source>
</evidence>
<dbReference type="GeneID" id="19322588"/>
<dbReference type="PROSITE" id="PS00211">
    <property type="entry name" value="ABC_TRANSPORTER_1"/>
    <property type="match status" value="1"/>
</dbReference>
<evidence type="ECO:0000256" key="4">
    <source>
        <dbReference type="ARBA" id="ARBA00022741"/>
    </source>
</evidence>
<evidence type="ECO:0000256" key="7">
    <source>
        <dbReference type="ARBA" id="ARBA00023136"/>
    </source>
</evidence>
<keyword evidence="4" id="KW-0547">Nucleotide-binding</keyword>
<dbReference type="PROSITE" id="PS50893">
    <property type="entry name" value="ABC_TRANSPORTER_2"/>
    <property type="match status" value="2"/>
</dbReference>
<keyword evidence="6 9" id="KW-1133">Transmembrane helix</keyword>
<feature type="compositionally biased region" description="Basic and acidic residues" evidence="8">
    <location>
        <begin position="231"/>
        <end position="246"/>
    </location>
</feature>
<dbReference type="Proteomes" id="UP000014074">
    <property type="component" value="Unassembled WGS sequence"/>
</dbReference>
<dbReference type="InterPro" id="IPR036640">
    <property type="entry name" value="ABC1_TM_sf"/>
</dbReference>
<dbReference type="GO" id="GO:0140359">
    <property type="term" value="F:ABC-type transporter activity"/>
    <property type="evidence" value="ECO:0007669"/>
    <property type="project" value="InterPro"/>
</dbReference>
<feature type="transmembrane region" description="Helical" evidence="9">
    <location>
        <begin position="96"/>
        <end position="120"/>
    </location>
</feature>
<feature type="domain" description="ABC transporter" evidence="10">
    <location>
        <begin position="545"/>
        <end position="766"/>
    </location>
</feature>
<dbReference type="OrthoDB" id="6500128at2759"/>
<accession>R8BS44</accession>
<dbReference type="Gene3D" id="3.40.50.300">
    <property type="entry name" value="P-loop containing nucleotide triphosphate hydrolases"/>
    <property type="match status" value="2"/>
</dbReference>
<dbReference type="SUPFAM" id="SSF90123">
    <property type="entry name" value="ABC transporter transmembrane region"/>
    <property type="match status" value="2"/>
</dbReference>
<keyword evidence="2" id="KW-0813">Transport</keyword>
<dbReference type="AlphaFoldDB" id="R8BS44"/>
<dbReference type="EMBL" id="KB932931">
    <property type="protein sequence ID" value="EOO02149.1"/>
    <property type="molecule type" value="Genomic_DNA"/>
</dbReference>
<dbReference type="Gene3D" id="1.20.1560.10">
    <property type="entry name" value="ABC transporter type 1, transmembrane domain"/>
    <property type="match status" value="2"/>
</dbReference>
<gene>
    <name evidence="12" type="ORF">UCRPA7_2349</name>
</gene>
<evidence type="ECO:0000256" key="6">
    <source>
        <dbReference type="ARBA" id="ARBA00022989"/>
    </source>
</evidence>
<evidence type="ECO:0000313" key="12">
    <source>
        <dbReference type="EMBL" id="EOO02149.1"/>
    </source>
</evidence>
<dbReference type="SMART" id="SM00382">
    <property type="entry name" value="AAA"/>
    <property type="match status" value="2"/>
</dbReference>
<reference evidence="13" key="1">
    <citation type="journal article" date="2013" name="Genome Announc.">
        <title>Draft genome sequence of the ascomycete Phaeoacremonium aleophilum strain UCR-PA7, a causal agent of the esca disease complex in grapevines.</title>
        <authorList>
            <person name="Blanco-Ulate B."/>
            <person name="Rolshausen P."/>
            <person name="Cantu D."/>
        </authorList>
    </citation>
    <scope>NUCLEOTIDE SEQUENCE [LARGE SCALE GENOMIC DNA]</scope>
    <source>
        <strain evidence="13">UCR-PA7</strain>
    </source>
</reference>
<dbReference type="KEGG" id="tmn:UCRPA7_2349"/>
<dbReference type="CDD" id="cd03250">
    <property type="entry name" value="ABCC_MRP_domain1"/>
    <property type="match status" value="1"/>
</dbReference>
<evidence type="ECO:0000256" key="8">
    <source>
        <dbReference type="SAM" id="MobiDB-lite"/>
    </source>
</evidence>
<evidence type="ECO:0000256" key="2">
    <source>
        <dbReference type="ARBA" id="ARBA00022448"/>
    </source>
</evidence>
<feature type="transmembrane region" description="Helical" evidence="9">
    <location>
        <begin position="297"/>
        <end position="319"/>
    </location>
</feature>
<feature type="domain" description="ABC transporter" evidence="10">
    <location>
        <begin position="984"/>
        <end position="1219"/>
    </location>
</feature>
<dbReference type="RefSeq" id="XP_007913115.1">
    <property type="nucleotide sequence ID" value="XM_007914924.1"/>
</dbReference>
<keyword evidence="7 9" id="KW-0472">Membrane</keyword>
<dbReference type="HOGENOM" id="CLU_000604_27_1_1"/>
<dbReference type="GO" id="GO:0016020">
    <property type="term" value="C:membrane"/>
    <property type="evidence" value="ECO:0007669"/>
    <property type="project" value="UniProtKB-SubCell"/>
</dbReference>
<name>R8BS44_PHAM7</name>
<dbReference type="InterPro" id="IPR017871">
    <property type="entry name" value="ABC_transporter-like_CS"/>
</dbReference>
<dbReference type="InterPro" id="IPR027417">
    <property type="entry name" value="P-loop_NTPase"/>
</dbReference>
<feature type="domain" description="ABC transmembrane type-1" evidence="11">
    <location>
        <begin position="97"/>
        <end position="437"/>
    </location>
</feature>
<dbReference type="eggNOG" id="KOG0054">
    <property type="taxonomic scope" value="Eukaryota"/>
</dbReference>
<comment type="subcellular location">
    <subcellularLocation>
        <location evidence="1">Membrane</location>
        <topology evidence="1">Multi-pass membrane protein</topology>
    </subcellularLocation>
</comment>
<dbReference type="InterPro" id="IPR003593">
    <property type="entry name" value="AAA+_ATPase"/>
</dbReference>
<feature type="transmembrane region" description="Helical" evidence="9">
    <location>
        <begin position="826"/>
        <end position="852"/>
    </location>
</feature>
<feature type="transmembrane region" description="Helical" evidence="9">
    <location>
        <begin position="887"/>
        <end position="907"/>
    </location>
</feature>
<evidence type="ECO:0000256" key="1">
    <source>
        <dbReference type="ARBA" id="ARBA00004141"/>
    </source>
</evidence>
<dbReference type="PROSITE" id="PS50929">
    <property type="entry name" value="ABC_TM1F"/>
    <property type="match status" value="1"/>
</dbReference>
<proteinExistence type="predicted"/>
<feature type="transmembrane region" description="Helical" evidence="9">
    <location>
        <begin position="140"/>
        <end position="159"/>
    </location>
</feature>
<evidence type="ECO:0000256" key="3">
    <source>
        <dbReference type="ARBA" id="ARBA00022692"/>
    </source>
</evidence>
<feature type="transmembrane region" description="Helical" evidence="9">
    <location>
        <begin position="268"/>
        <end position="291"/>
    </location>
</feature>
<dbReference type="Pfam" id="PF00005">
    <property type="entry name" value="ABC_tran"/>
    <property type="match status" value="2"/>
</dbReference>
<keyword evidence="5" id="KW-0067">ATP-binding</keyword>
<dbReference type="InterPro" id="IPR011527">
    <property type="entry name" value="ABC1_TM_dom"/>
</dbReference>
<dbReference type="InterPro" id="IPR003439">
    <property type="entry name" value="ABC_transporter-like_ATP-bd"/>
</dbReference>